<keyword evidence="3" id="KW-1185">Reference proteome</keyword>
<gene>
    <name evidence="2" type="primary">Vigan.03G050100</name>
    <name evidence="2" type="ORF">VIGAN_03050100</name>
</gene>
<reference evidence="2 3" key="1">
    <citation type="journal article" date="2015" name="Sci. Rep.">
        <title>The power of single molecule real-time sequencing technology in the de novo assembly of a eukaryotic genome.</title>
        <authorList>
            <person name="Sakai H."/>
            <person name="Naito K."/>
            <person name="Ogiso-Tanaka E."/>
            <person name="Takahashi Y."/>
            <person name="Iseki K."/>
            <person name="Muto C."/>
            <person name="Satou K."/>
            <person name="Teruya K."/>
            <person name="Shiroma A."/>
            <person name="Shimoji M."/>
            <person name="Hirano T."/>
            <person name="Itoh T."/>
            <person name="Kaga A."/>
            <person name="Tomooka N."/>
        </authorList>
    </citation>
    <scope>NUCLEOTIDE SEQUENCE [LARGE SCALE GENOMIC DNA]</scope>
    <source>
        <strain evidence="3">cv. Shumari</strain>
    </source>
</reference>
<evidence type="ECO:0000313" key="3">
    <source>
        <dbReference type="Proteomes" id="UP000291084"/>
    </source>
</evidence>
<dbReference type="Proteomes" id="UP000291084">
    <property type="component" value="Chromosome 3"/>
</dbReference>
<accession>A0A0S3RJU3</accession>
<evidence type="ECO:0000256" key="1">
    <source>
        <dbReference type="SAM" id="Phobius"/>
    </source>
</evidence>
<sequence>MLTHISHSHPLWVEAHSVSTNQRSLNSVLQTLFSHPCTPVPHPGQCWVKPEKKKNPFSSRSPCFSLPHPLSAWILAQFICKRKKYKHPSFSFRHPTICFIFITYLFICFYLFILFCSL</sequence>
<feature type="transmembrane region" description="Helical" evidence="1">
    <location>
        <begin position="92"/>
        <end position="115"/>
    </location>
</feature>
<feature type="non-terminal residue" evidence="2">
    <location>
        <position position="118"/>
    </location>
</feature>
<organism evidence="2 3">
    <name type="scientific">Vigna angularis var. angularis</name>
    <dbReference type="NCBI Taxonomy" id="157739"/>
    <lineage>
        <taxon>Eukaryota</taxon>
        <taxon>Viridiplantae</taxon>
        <taxon>Streptophyta</taxon>
        <taxon>Embryophyta</taxon>
        <taxon>Tracheophyta</taxon>
        <taxon>Spermatophyta</taxon>
        <taxon>Magnoliopsida</taxon>
        <taxon>eudicotyledons</taxon>
        <taxon>Gunneridae</taxon>
        <taxon>Pentapetalae</taxon>
        <taxon>rosids</taxon>
        <taxon>fabids</taxon>
        <taxon>Fabales</taxon>
        <taxon>Fabaceae</taxon>
        <taxon>Papilionoideae</taxon>
        <taxon>50 kb inversion clade</taxon>
        <taxon>NPAAA clade</taxon>
        <taxon>indigoferoid/millettioid clade</taxon>
        <taxon>Phaseoleae</taxon>
        <taxon>Vigna</taxon>
    </lineage>
</organism>
<protein>
    <submittedName>
        <fullName evidence="2">Uncharacterized protein</fullName>
    </submittedName>
</protein>
<dbReference type="EMBL" id="AP015036">
    <property type="protein sequence ID" value="BAT80884.1"/>
    <property type="molecule type" value="Genomic_DNA"/>
</dbReference>
<keyword evidence="1" id="KW-0812">Transmembrane</keyword>
<name>A0A0S3RJU3_PHAAN</name>
<keyword evidence="1" id="KW-1133">Transmembrane helix</keyword>
<keyword evidence="1" id="KW-0472">Membrane</keyword>
<evidence type="ECO:0000313" key="2">
    <source>
        <dbReference type="EMBL" id="BAT80884.1"/>
    </source>
</evidence>
<proteinExistence type="predicted"/>
<dbReference type="AlphaFoldDB" id="A0A0S3RJU3"/>